<dbReference type="EMBL" id="GISG01085335">
    <property type="protein sequence ID" value="MBA4633055.1"/>
    <property type="molecule type" value="Transcribed_RNA"/>
</dbReference>
<reference evidence="1" key="1">
    <citation type="journal article" date="2013" name="J. Plant Res.">
        <title>Effect of fungi and light on seed germination of three Opuntia species from semiarid lands of central Mexico.</title>
        <authorList>
            <person name="Delgado-Sanchez P."/>
            <person name="Jimenez-Bremont J.F."/>
            <person name="Guerrero-Gonzalez Mde L."/>
            <person name="Flores J."/>
        </authorList>
    </citation>
    <scope>NUCLEOTIDE SEQUENCE</scope>
    <source>
        <tissue evidence="1">Cladode</tissue>
    </source>
</reference>
<accession>A0A7C8Z445</accession>
<organism evidence="1">
    <name type="scientific">Opuntia streptacantha</name>
    <name type="common">Prickly pear cactus</name>
    <name type="synonym">Opuntia cardona</name>
    <dbReference type="NCBI Taxonomy" id="393608"/>
    <lineage>
        <taxon>Eukaryota</taxon>
        <taxon>Viridiplantae</taxon>
        <taxon>Streptophyta</taxon>
        <taxon>Embryophyta</taxon>
        <taxon>Tracheophyta</taxon>
        <taxon>Spermatophyta</taxon>
        <taxon>Magnoliopsida</taxon>
        <taxon>eudicotyledons</taxon>
        <taxon>Gunneridae</taxon>
        <taxon>Pentapetalae</taxon>
        <taxon>Caryophyllales</taxon>
        <taxon>Cactineae</taxon>
        <taxon>Cactaceae</taxon>
        <taxon>Opuntioideae</taxon>
        <taxon>Opuntia</taxon>
    </lineage>
</organism>
<evidence type="ECO:0000313" key="1">
    <source>
        <dbReference type="EMBL" id="MBA4633055.1"/>
    </source>
</evidence>
<proteinExistence type="predicted"/>
<dbReference type="EMBL" id="GISG01085336">
    <property type="protein sequence ID" value="MBA4633056.1"/>
    <property type="molecule type" value="Transcribed_RNA"/>
</dbReference>
<sequence length="103" mass="11594">MTGKKKERRHQKKAEKAAAFSEKWAVLEGGPNLGGDSVELSADEWFAGLKENVLEKAAFGKFVDGIMRNTIRCTVESWTRQFAALPVLRGKNSLWLQIYLLLL</sequence>
<protein>
    <submittedName>
        <fullName evidence="1">Uncharacterized protein</fullName>
    </submittedName>
</protein>
<reference evidence="1" key="2">
    <citation type="submission" date="2020-07" db="EMBL/GenBank/DDBJ databases">
        <authorList>
            <person name="Vera ALvarez R."/>
            <person name="Arias-Moreno D.M."/>
            <person name="Jimenez-Jacinto V."/>
            <person name="Jimenez-Bremont J.F."/>
            <person name="Swaminathan K."/>
            <person name="Moose S.P."/>
            <person name="Guerrero-Gonzalez M.L."/>
            <person name="Marino-Ramirez L."/>
            <person name="Landsman D."/>
            <person name="Rodriguez-Kessler M."/>
            <person name="Delgado-Sanchez P."/>
        </authorList>
    </citation>
    <scope>NUCLEOTIDE SEQUENCE</scope>
    <source>
        <tissue evidence="1">Cladode</tissue>
    </source>
</reference>
<name>A0A7C8Z445_OPUST</name>
<dbReference type="AlphaFoldDB" id="A0A7C8Z445"/>